<evidence type="ECO:0000256" key="7">
    <source>
        <dbReference type="ARBA" id="ARBA00023136"/>
    </source>
</evidence>
<dbReference type="Proteomes" id="UP000694404">
    <property type="component" value="Unplaced"/>
</dbReference>
<keyword evidence="3 10" id="KW-0716">Sensory transduction</keyword>
<comment type="similarity">
    <text evidence="9">Belongs to the G-protein coupled receptor 1 family.</text>
</comment>
<reference evidence="12" key="2">
    <citation type="submission" date="2025-09" db="UniProtKB">
        <authorList>
            <consortium name="Ensembl"/>
        </authorList>
    </citation>
    <scope>IDENTIFICATION</scope>
</reference>
<feature type="transmembrane region" description="Helical" evidence="10">
    <location>
        <begin position="212"/>
        <end position="238"/>
    </location>
</feature>
<dbReference type="Ensembl" id="ENSCABT00000001527.1">
    <property type="protein sequence ID" value="ENSCABP00000001415.1"/>
    <property type="gene ID" value="ENSCABG00000001162.1"/>
</dbReference>
<evidence type="ECO:0000256" key="8">
    <source>
        <dbReference type="ARBA" id="ARBA00023224"/>
    </source>
</evidence>
<dbReference type="PROSITE" id="PS00237">
    <property type="entry name" value="G_PROTEIN_RECEP_F1_1"/>
    <property type="match status" value="1"/>
</dbReference>
<evidence type="ECO:0000313" key="12">
    <source>
        <dbReference type="Ensembl" id="ENSCABP00000001415.1"/>
    </source>
</evidence>
<reference evidence="12" key="1">
    <citation type="submission" date="2025-08" db="UniProtKB">
        <authorList>
            <consortium name="Ensembl"/>
        </authorList>
    </citation>
    <scope>IDENTIFICATION</scope>
</reference>
<evidence type="ECO:0000256" key="4">
    <source>
        <dbReference type="ARBA" id="ARBA00022692"/>
    </source>
</evidence>
<evidence type="ECO:0000256" key="5">
    <source>
        <dbReference type="ARBA" id="ARBA00022725"/>
    </source>
</evidence>
<keyword evidence="7 10" id="KW-0472">Membrane</keyword>
<dbReference type="InterPro" id="IPR000725">
    <property type="entry name" value="Olfact_rcpt"/>
</dbReference>
<dbReference type="PROSITE" id="PS50262">
    <property type="entry name" value="G_PROTEIN_RECEP_F1_2"/>
    <property type="match status" value="1"/>
</dbReference>
<dbReference type="GeneTree" id="ENSGT01150000286988"/>
<accession>A0A8C0FZ56</accession>
<dbReference type="Gene3D" id="1.20.1070.10">
    <property type="entry name" value="Rhodopsin 7-helix transmembrane proteins"/>
    <property type="match status" value="1"/>
</dbReference>
<evidence type="ECO:0000256" key="3">
    <source>
        <dbReference type="ARBA" id="ARBA00022606"/>
    </source>
</evidence>
<feature type="transmembrane region" description="Helical" evidence="10">
    <location>
        <begin position="250"/>
        <end position="273"/>
    </location>
</feature>
<dbReference type="AlphaFoldDB" id="A0A8C0FZ56"/>
<keyword evidence="8 9" id="KW-0807">Transducer</keyword>
<evidence type="ECO:0000256" key="6">
    <source>
        <dbReference type="ARBA" id="ARBA00022989"/>
    </source>
</evidence>
<name>A0A8C0FZ56_CHEAB</name>
<sequence>KIFFFVMKKLMRNQTAITEFILLGFGDLPELQPLLFLLFLVIYVLTIAGNILIVVLNITLILAYPLLHTPMYFFLSNLSFLEICYTSVTTPKMLVNLLVELRTISYSGCIAQMCFFSLLGTAECLLLAAMAYDRFMAICHPLCYVFAMNRRVCGCLVAGSWLGGVAVALIQTALIAKVPFCGSNAIDHFFCDIVPLIQLACGDTSVNWTELLAVATFVVIIPFGMILVSYICIISTILRMPSAEGRGKAFSTCSSHLMGVFLFYGTCCMMYLSPTSSNSLGIDKLFALLYTMVTPMLNPIIYCLRNKEVKGALRNFLGRTKCAPQL</sequence>
<dbReference type="FunFam" id="1.20.1070.10:FF:000001">
    <property type="entry name" value="Olfactory receptor"/>
    <property type="match status" value="1"/>
</dbReference>
<dbReference type="PANTHER" id="PTHR26453">
    <property type="entry name" value="OLFACTORY RECEPTOR"/>
    <property type="match status" value="1"/>
</dbReference>
<protein>
    <recommendedName>
        <fullName evidence="10">Olfactory receptor</fullName>
    </recommendedName>
</protein>
<evidence type="ECO:0000256" key="9">
    <source>
        <dbReference type="RuleBase" id="RU000688"/>
    </source>
</evidence>
<feature type="transmembrane region" description="Helical" evidence="10">
    <location>
        <begin position="152"/>
        <end position="174"/>
    </location>
</feature>
<keyword evidence="6 10" id="KW-1133">Transmembrane helix</keyword>
<dbReference type="CDD" id="cd15225">
    <property type="entry name" value="7tmA_OR10A-like"/>
    <property type="match status" value="1"/>
</dbReference>
<proteinExistence type="inferred from homology"/>
<feature type="transmembrane region" description="Helical" evidence="10">
    <location>
        <begin position="71"/>
        <end position="90"/>
    </location>
</feature>
<evidence type="ECO:0000256" key="1">
    <source>
        <dbReference type="ARBA" id="ARBA00004651"/>
    </source>
</evidence>
<feature type="transmembrane region" description="Helical" evidence="10">
    <location>
        <begin position="34"/>
        <end position="64"/>
    </location>
</feature>
<keyword evidence="9" id="KW-0297">G-protein coupled receptor</keyword>
<evidence type="ECO:0000313" key="13">
    <source>
        <dbReference type="Proteomes" id="UP000694404"/>
    </source>
</evidence>
<feature type="domain" description="G-protein coupled receptors family 1 profile" evidence="11">
    <location>
        <begin position="49"/>
        <end position="302"/>
    </location>
</feature>
<dbReference type="InterPro" id="IPR000276">
    <property type="entry name" value="GPCR_Rhodpsn"/>
</dbReference>
<keyword evidence="9" id="KW-0675">Receptor</keyword>
<keyword evidence="13" id="KW-1185">Reference proteome</keyword>
<comment type="subcellular location">
    <subcellularLocation>
        <location evidence="1 10">Cell membrane</location>
        <topology evidence="1 10">Multi-pass membrane protein</topology>
    </subcellularLocation>
</comment>
<dbReference type="GO" id="GO:0005886">
    <property type="term" value="C:plasma membrane"/>
    <property type="evidence" value="ECO:0007669"/>
    <property type="project" value="UniProtKB-SubCell"/>
</dbReference>
<evidence type="ECO:0000256" key="2">
    <source>
        <dbReference type="ARBA" id="ARBA00022475"/>
    </source>
</evidence>
<dbReference type="GO" id="GO:0004984">
    <property type="term" value="F:olfactory receptor activity"/>
    <property type="evidence" value="ECO:0007669"/>
    <property type="project" value="InterPro"/>
</dbReference>
<organism evidence="12 13">
    <name type="scientific">Chelonoidis abingdonii</name>
    <name type="common">Abingdon island giant tortoise</name>
    <name type="synonym">Testudo abingdonii</name>
    <dbReference type="NCBI Taxonomy" id="106734"/>
    <lineage>
        <taxon>Eukaryota</taxon>
        <taxon>Metazoa</taxon>
        <taxon>Chordata</taxon>
        <taxon>Craniata</taxon>
        <taxon>Vertebrata</taxon>
        <taxon>Euteleostomi</taxon>
        <taxon>Archelosauria</taxon>
        <taxon>Testudinata</taxon>
        <taxon>Testudines</taxon>
        <taxon>Cryptodira</taxon>
        <taxon>Durocryptodira</taxon>
        <taxon>Testudinoidea</taxon>
        <taxon>Testudinidae</taxon>
        <taxon>Chelonoidis</taxon>
    </lineage>
</organism>
<keyword evidence="2 10" id="KW-1003">Cell membrane</keyword>
<dbReference type="InterPro" id="IPR017452">
    <property type="entry name" value="GPCR_Rhodpsn_7TM"/>
</dbReference>
<evidence type="ECO:0000256" key="10">
    <source>
        <dbReference type="RuleBase" id="RU363047"/>
    </source>
</evidence>
<dbReference type="PRINTS" id="PR00245">
    <property type="entry name" value="OLFACTORYR"/>
</dbReference>
<dbReference type="GO" id="GO:0004930">
    <property type="term" value="F:G protein-coupled receptor activity"/>
    <property type="evidence" value="ECO:0007669"/>
    <property type="project" value="UniProtKB-KW"/>
</dbReference>
<dbReference type="PRINTS" id="PR00237">
    <property type="entry name" value="GPCRRHODOPSN"/>
</dbReference>
<keyword evidence="4 9" id="KW-0812">Transmembrane</keyword>
<keyword evidence="5 10" id="KW-0552">Olfaction</keyword>
<evidence type="ECO:0000259" key="11">
    <source>
        <dbReference type="PROSITE" id="PS50262"/>
    </source>
</evidence>
<feature type="transmembrane region" description="Helical" evidence="10">
    <location>
        <begin position="110"/>
        <end position="132"/>
    </location>
</feature>
<dbReference type="SUPFAM" id="SSF81321">
    <property type="entry name" value="Family A G protein-coupled receptor-like"/>
    <property type="match status" value="1"/>
</dbReference>
<dbReference type="Pfam" id="PF13853">
    <property type="entry name" value="7tm_4"/>
    <property type="match status" value="1"/>
</dbReference>
<feature type="transmembrane region" description="Helical" evidence="10">
    <location>
        <begin position="285"/>
        <end position="304"/>
    </location>
</feature>